<name>A0ABQ6GZB9_9GAMM</name>
<reference evidence="1 2" key="1">
    <citation type="submission" date="2023-03" db="EMBL/GenBank/DDBJ databases">
        <title>Draft genome sequence of Thalassotalea eurytherma JCM 18482T.</title>
        <authorList>
            <person name="Sawabe T."/>
        </authorList>
    </citation>
    <scope>NUCLEOTIDE SEQUENCE [LARGE SCALE GENOMIC DNA]</scope>
    <source>
        <strain evidence="1 2">JCM 18482</strain>
    </source>
</reference>
<dbReference type="Proteomes" id="UP001157133">
    <property type="component" value="Unassembled WGS sequence"/>
</dbReference>
<proteinExistence type="predicted"/>
<accession>A0ABQ6GZB9</accession>
<organism evidence="1 2">
    <name type="scientific">Thalassotalea eurytherma</name>
    <dbReference type="NCBI Taxonomy" id="1144278"/>
    <lineage>
        <taxon>Bacteria</taxon>
        <taxon>Pseudomonadati</taxon>
        <taxon>Pseudomonadota</taxon>
        <taxon>Gammaproteobacteria</taxon>
        <taxon>Alteromonadales</taxon>
        <taxon>Colwelliaceae</taxon>
        <taxon>Thalassotalea</taxon>
    </lineage>
</organism>
<protein>
    <recommendedName>
        <fullName evidence="3">Glycosyltransferase family 2 protein</fullName>
    </recommendedName>
</protein>
<evidence type="ECO:0008006" key="3">
    <source>
        <dbReference type="Google" id="ProtNLM"/>
    </source>
</evidence>
<evidence type="ECO:0000313" key="2">
    <source>
        <dbReference type="Proteomes" id="UP001157133"/>
    </source>
</evidence>
<evidence type="ECO:0000313" key="1">
    <source>
        <dbReference type="EMBL" id="GLX81296.1"/>
    </source>
</evidence>
<dbReference type="Pfam" id="PF13704">
    <property type="entry name" value="Glyco_tranf_2_4"/>
    <property type="match status" value="1"/>
</dbReference>
<gene>
    <name evidence="1" type="ORF">theurythT_07480</name>
</gene>
<keyword evidence="2" id="KW-1185">Reference proteome</keyword>
<comment type="caution">
    <text evidence="1">The sequence shown here is derived from an EMBL/GenBank/DDBJ whole genome shotgun (WGS) entry which is preliminary data.</text>
</comment>
<sequence>MKNKVISYCVPVMNRTDDIKNTLKWNVSVLSKFKNDVELIINNYDKDNEVEKWVKKDFSKEIKSGLLRFNKLEPLPYWHFCWAKNSFKGVINSKFYSSLDGDNFITEAEVAKTLERIKEHDGKCFLHHWSGEWGDGTSGRVTIPTALYKEHGYINELLPRQFDEISLLLKCITSTDFSFISRGSRNIINSSKEVSEFVERNELSPKIVISDLGEQKLPLNPRGSDYVQKDDSMNIFHNLNMYYALYNVSESDNAKGYFQAKLAKKQEEFCEHDFIKKNSKVFFHGTGLSTLKKESISTVYTVAKNEDMMLKAWYEHYKSIGIERFIIIDDHSDVQIEKTLEYSDVHVVRPRFGSFKTSKVFWIRTLMGLFQEEGSWLLTVDVDEFLDLPTSHNDFSDYVKNLDAGGHKFALALLLEMLPKDLQNGNVTSNNFTEVMEHHLYRPENSSYNYQNHRSVKWAFGKYWPYSFAIDFRFRYFGTVDSLRKIPLVKYSKSLYLNQGFHAVTYKGTEPTLDEYFSQGANMYLRHYKFFKFLCNEFDVDKYRSTFAKYHDRTKVNLTKISNIKSNIYCKSWVYSPFSKNYNT</sequence>
<dbReference type="EMBL" id="BSSU01000003">
    <property type="protein sequence ID" value="GLX81296.1"/>
    <property type="molecule type" value="Genomic_DNA"/>
</dbReference>